<organism evidence="3 4">
    <name type="scientific">Dawidia soli</name>
    <dbReference type="NCBI Taxonomy" id="2782352"/>
    <lineage>
        <taxon>Bacteria</taxon>
        <taxon>Pseudomonadati</taxon>
        <taxon>Bacteroidota</taxon>
        <taxon>Cytophagia</taxon>
        <taxon>Cytophagales</taxon>
        <taxon>Chryseotaleaceae</taxon>
        <taxon>Dawidia</taxon>
    </lineage>
</organism>
<name>A0AAP2D441_9BACT</name>
<keyword evidence="2" id="KW-1133">Transmembrane helix</keyword>
<feature type="transmembrane region" description="Helical" evidence="2">
    <location>
        <begin position="12"/>
        <end position="32"/>
    </location>
</feature>
<proteinExistence type="predicted"/>
<dbReference type="Pfam" id="PF20554">
    <property type="entry name" value="DUF6766"/>
    <property type="match status" value="1"/>
</dbReference>
<evidence type="ECO:0008006" key="5">
    <source>
        <dbReference type="Google" id="ProtNLM"/>
    </source>
</evidence>
<reference evidence="3 4" key="1">
    <citation type="submission" date="2021-05" db="EMBL/GenBank/DDBJ databases">
        <title>A Polyphasic approach of four new species of the genus Ohtaekwangia: Ohtaekwangia histidinii sp. nov., Ohtaekwangia cretensis sp. nov., Ohtaekwangia indiensis sp. nov., Ohtaekwangia reichenbachii sp. nov. from diverse environment.</title>
        <authorList>
            <person name="Octaviana S."/>
        </authorList>
    </citation>
    <scope>NUCLEOTIDE SEQUENCE [LARGE SCALE GENOMIC DNA]</scope>
    <source>
        <strain evidence="3 4">PWU37</strain>
    </source>
</reference>
<evidence type="ECO:0000256" key="2">
    <source>
        <dbReference type="SAM" id="Phobius"/>
    </source>
</evidence>
<dbReference type="InterPro" id="IPR046657">
    <property type="entry name" value="DUF6766"/>
</dbReference>
<dbReference type="Proteomes" id="UP001319180">
    <property type="component" value="Unassembled WGS sequence"/>
</dbReference>
<comment type="caution">
    <text evidence="3">The sequence shown here is derived from an EMBL/GenBank/DDBJ whole genome shotgun (WGS) entry which is preliminary data.</text>
</comment>
<evidence type="ECO:0000313" key="3">
    <source>
        <dbReference type="EMBL" id="MBT1684999.1"/>
    </source>
</evidence>
<sequence>MKKHSFFYRNSLSIVLIVLFLVSITGQIFTGLREHNEELKEYGAAPVALSEYLTTGHFFQATFENWESEFLQMAMYVVLTIFLRQQGSSESKPLDEEEEVDRKPDPTRKDAPWPVRKGGFTLALYKHSLSLAFAFLFLVSFALHANGSLSNFNEEQVLKGKPVVSLSDYMRQSRFWFESFQNWQSEFVAVISIVVLSIFLRQYRSPESKPVDAPDSETGG</sequence>
<keyword evidence="2" id="KW-0812">Transmembrane</keyword>
<evidence type="ECO:0000256" key="1">
    <source>
        <dbReference type="SAM" id="MobiDB-lite"/>
    </source>
</evidence>
<dbReference type="RefSeq" id="WP_254088254.1">
    <property type="nucleotide sequence ID" value="NZ_JAHESC010000001.1"/>
</dbReference>
<feature type="region of interest" description="Disordered" evidence="1">
    <location>
        <begin position="90"/>
        <end position="112"/>
    </location>
</feature>
<feature type="compositionally biased region" description="Basic and acidic residues" evidence="1">
    <location>
        <begin position="100"/>
        <end position="111"/>
    </location>
</feature>
<gene>
    <name evidence="3" type="ORF">KK078_00450</name>
</gene>
<dbReference type="AlphaFoldDB" id="A0AAP2D441"/>
<keyword evidence="4" id="KW-1185">Reference proteome</keyword>
<accession>A0AAP2D441</accession>
<keyword evidence="2" id="KW-0472">Membrane</keyword>
<dbReference type="EMBL" id="JAHESC010000001">
    <property type="protein sequence ID" value="MBT1684999.1"/>
    <property type="molecule type" value="Genomic_DNA"/>
</dbReference>
<protein>
    <recommendedName>
        <fullName evidence="5">Transmembrane protein</fullName>
    </recommendedName>
</protein>
<evidence type="ECO:0000313" key="4">
    <source>
        <dbReference type="Proteomes" id="UP001319180"/>
    </source>
</evidence>